<evidence type="ECO:0000259" key="10">
    <source>
        <dbReference type="PROSITE" id="PS51462"/>
    </source>
</evidence>
<reference evidence="11 12" key="1">
    <citation type="submission" date="2024-02" db="EMBL/GenBank/DDBJ databases">
        <title>Discinaceae phylogenomics.</title>
        <authorList>
            <person name="Dirks A.C."/>
            <person name="James T.Y."/>
        </authorList>
    </citation>
    <scope>NUCLEOTIDE SEQUENCE [LARGE SCALE GENOMIC DNA]</scope>
    <source>
        <strain evidence="11 12">ACD0624</strain>
    </source>
</reference>
<dbReference type="CDD" id="cd03672">
    <property type="entry name" value="NUDIX_Dcp2p_Nudt20"/>
    <property type="match status" value="1"/>
</dbReference>
<evidence type="ECO:0000256" key="4">
    <source>
        <dbReference type="ARBA" id="ARBA00022490"/>
    </source>
</evidence>
<dbReference type="PANTHER" id="PTHR23114">
    <property type="entry name" value="M7GPPPN-MRNA HYDROLASE"/>
    <property type="match status" value="1"/>
</dbReference>
<comment type="caution">
    <text evidence="11">The sequence shown here is derived from an EMBL/GenBank/DDBJ whole genome shotgun (WGS) entry which is preliminary data.</text>
</comment>
<dbReference type="Gene3D" id="1.10.10.1050">
    <property type="entry name" value="Dcp2, box A domain"/>
    <property type="match status" value="1"/>
</dbReference>
<evidence type="ECO:0000256" key="3">
    <source>
        <dbReference type="ARBA" id="ARBA00005279"/>
    </source>
</evidence>
<evidence type="ECO:0000313" key="12">
    <source>
        <dbReference type="Proteomes" id="UP001447188"/>
    </source>
</evidence>
<name>A0ABR3GMS5_9PEZI</name>
<accession>A0ABR3GMS5</accession>
<feature type="domain" description="Nudix hydrolase" evidence="10">
    <location>
        <begin position="104"/>
        <end position="241"/>
    </location>
</feature>
<feature type="compositionally biased region" description="Pro residues" evidence="9">
    <location>
        <begin position="535"/>
        <end position="545"/>
    </location>
</feature>
<keyword evidence="8" id="KW-0464">Manganese</keyword>
<dbReference type="Proteomes" id="UP001447188">
    <property type="component" value="Unassembled WGS sequence"/>
</dbReference>
<dbReference type="PANTHER" id="PTHR23114:SF17">
    <property type="entry name" value="M7GPPPN-MRNA HYDROLASE"/>
    <property type="match status" value="1"/>
</dbReference>
<dbReference type="PROSITE" id="PS51462">
    <property type="entry name" value="NUDIX"/>
    <property type="match status" value="1"/>
</dbReference>
<sequence>MEPVTSSHIYSRSTLVEVLDDLCVKFILNLPEEELQSIERLSFQIEAAQWYFEDFIREINPSLPTLNLRSFLSKIFAVCPLPLIAGLPPNGAENAFLNFMAYKTRVPVRGAIILNLAMDKCVLVKGWKKGASWSFPRGKINKDEDDLVCAIREVREETGFDCEAFAKKEHFVDMTMRDQNLKLFIVPGIPEDTVFECQTRKEISDIKWHKLSDLPTYNKNKNIPQNEVRTGKYYMVTPFLRGLRKWISTEGKKFLHEQRQQKLQPAANLIIAEETEVEEELVSPVIDGPIEVQSYPVIQQPVAANGYSSSMEHDEASIRLKNMLHFGPPKEQVDQSSARLMTMLGGGVGGGGGISEHPIAREHPNIAQLGPNPRALLSMLRTGDGSGALNQVPQVNKLTSAQAHNHTPLPPLPPPYQGFSLPPPPQGSEFFHQIPQSADRPQPIQQHRSPPARLRNRGGIGAGAGWPQFPRGIPEHPPSPPPTSSFTGPSQTAPLHLQSGHSTPLPPPQNHTTYPPPPPYQSNFSPLNRNGFKPPSYPQPTPQLPLTPLEAFIHPPVPSKPPDLGQAGTLLSILKGATPVPVQAAHPPPPATPTRKPSTPTPAPAQTNPQKPLTPKAPQAQRNQQNKNTPPPPSSTQSGFNPPSRPSTTHSPFRTSSAGYGPPKTKTPVQGLAFDRRESVSNEQQQTLLAMFRTGTPGQPTTGLNDEAVMSSPEQSPARPARVRSMSGGSRSGSRMGRKAKGAETPRSPLGKERERESLMKYLEGVANGAGQ</sequence>
<keyword evidence="5" id="KW-0479">Metal-binding</keyword>
<dbReference type="SUPFAM" id="SSF140586">
    <property type="entry name" value="Dcp2 domain-like"/>
    <property type="match status" value="1"/>
</dbReference>
<evidence type="ECO:0000256" key="6">
    <source>
        <dbReference type="ARBA" id="ARBA00022801"/>
    </source>
</evidence>
<feature type="compositionally biased region" description="Pro residues" evidence="9">
    <location>
        <begin position="408"/>
        <end position="426"/>
    </location>
</feature>
<gene>
    <name evidence="11" type="primary">DCP2</name>
    <name evidence="11" type="ORF">Q9L58_004118</name>
</gene>
<evidence type="ECO:0000313" key="11">
    <source>
        <dbReference type="EMBL" id="KAL0636896.1"/>
    </source>
</evidence>
<dbReference type="PROSITE" id="PS00893">
    <property type="entry name" value="NUDIX_BOX"/>
    <property type="match status" value="1"/>
</dbReference>
<evidence type="ECO:0000256" key="5">
    <source>
        <dbReference type="ARBA" id="ARBA00022723"/>
    </source>
</evidence>
<dbReference type="InterPro" id="IPR020084">
    <property type="entry name" value="NUDIX_hydrolase_CS"/>
</dbReference>
<dbReference type="EMBL" id="JBBBZM010000042">
    <property type="protein sequence ID" value="KAL0636896.1"/>
    <property type="molecule type" value="Genomic_DNA"/>
</dbReference>
<dbReference type="Pfam" id="PF05026">
    <property type="entry name" value="DCP2"/>
    <property type="match status" value="1"/>
</dbReference>
<dbReference type="InterPro" id="IPR015797">
    <property type="entry name" value="NUDIX_hydrolase-like_dom_sf"/>
</dbReference>
<feature type="compositionally biased region" description="Pro residues" evidence="9">
    <location>
        <begin position="504"/>
        <end position="520"/>
    </location>
</feature>
<comment type="subcellular location">
    <subcellularLocation>
        <location evidence="2">Cytoplasm</location>
    </subcellularLocation>
</comment>
<dbReference type="GO" id="GO:0140933">
    <property type="term" value="F:5'-(N(7)-methylguanosine 5'-triphospho)-[mRNA] hydrolase activity"/>
    <property type="evidence" value="ECO:0007669"/>
    <property type="project" value="UniProtKB-EC"/>
</dbReference>
<feature type="compositionally biased region" description="Basic and acidic residues" evidence="9">
    <location>
        <begin position="750"/>
        <end position="759"/>
    </location>
</feature>
<comment type="similarity">
    <text evidence="3">Belongs to the Nudix hydrolase family. DCP2 subfamily.</text>
</comment>
<keyword evidence="12" id="KW-1185">Reference proteome</keyword>
<proteinExistence type="inferred from homology"/>
<feature type="compositionally biased region" description="Polar residues" evidence="9">
    <location>
        <begin position="635"/>
        <end position="658"/>
    </location>
</feature>
<comment type="cofactor">
    <cofactor evidence="1">
        <name>Mn(2+)</name>
        <dbReference type="ChEBI" id="CHEBI:29035"/>
    </cofactor>
</comment>
<dbReference type="SUPFAM" id="SSF55811">
    <property type="entry name" value="Nudix"/>
    <property type="match status" value="1"/>
</dbReference>
<evidence type="ECO:0000256" key="2">
    <source>
        <dbReference type="ARBA" id="ARBA00004496"/>
    </source>
</evidence>
<dbReference type="SMART" id="SM01125">
    <property type="entry name" value="DCP2"/>
    <property type="match status" value="1"/>
</dbReference>
<feature type="region of interest" description="Disordered" evidence="9">
    <location>
        <begin position="403"/>
        <end position="567"/>
    </location>
</feature>
<feature type="compositionally biased region" description="Low complexity" evidence="9">
    <location>
        <begin position="593"/>
        <end position="611"/>
    </location>
</feature>
<dbReference type="PRINTS" id="PR01217">
    <property type="entry name" value="PRICHEXTENSN"/>
</dbReference>
<keyword evidence="7" id="KW-0694">RNA-binding</keyword>
<feature type="compositionally biased region" description="Low complexity" evidence="9">
    <location>
        <begin position="724"/>
        <end position="735"/>
    </location>
</feature>
<evidence type="ECO:0000256" key="9">
    <source>
        <dbReference type="SAM" id="MobiDB-lite"/>
    </source>
</evidence>
<keyword evidence="4" id="KW-0963">Cytoplasm</keyword>
<dbReference type="InterPro" id="IPR036189">
    <property type="entry name" value="DCP2_BoxA_sf"/>
</dbReference>
<organism evidence="11 12">
    <name type="scientific">Discina gigas</name>
    <dbReference type="NCBI Taxonomy" id="1032678"/>
    <lineage>
        <taxon>Eukaryota</taxon>
        <taxon>Fungi</taxon>
        <taxon>Dikarya</taxon>
        <taxon>Ascomycota</taxon>
        <taxon>Pezizomycotina</taxon>
        <taxon>Pezizomycetes</taxon>
        <taxon>Pezizales</taxon>
        <taxon>Discinaceae</taxon>
        <taxon>Discina</taxon>
    </lineage>
</organism>
<dbReference type="Gene3D" id="3.90.79.10">
    <property type="entry name" value="Nucleoside Triphosphate Pyrophosphohydrolase"/>
    <property type="match status" value="1"/>
</dbReference>
<dbReference type="InterPro" id="IPR044099">
    <property type="entry name" value="Dcp2_NUDIX"/>
</dbReference>
<dbReference type="Pfam" id="PF00293">
    <property type="entry name" value="NUDIX"/>
    <property type="match status" value="1"/>
</dbReference>
<keyword evidence="6 11" id="KW-0378">Hydrolase</keyword>
<evidence type="ECO:0000256" key="7">
    <source>
        <dbReference type="ARBA" id="ARBA00022884"/>
    </source>
</evidence>
<protein>
    <submittedName>
        <fullName evidence="11">mRNA-decapping enzyme subunit 2</fullName>
        <ecNumber evidence="11">3.6.1.62</ecNumber>
    </submittedName>
</protein>
<feature type="region of interest" description="Disordered" evidence="9">
    <location>
        <begin position="580"/>
        <end position="772"/>
    </location>
</feature>
<dbReference type="InterPro" id="IPR000086">
    <property type="entry name" value="NUDIX_hydrolase_dom"/>
</dbReference>
<evidence type="ECO:0000256" key="8">
    <source>
        <dbReference type="ARBA" id="ARBA00023211"/>
    </source>
</evidence>
<evidence type="ECO:0000256" key="1">
    <source>
        <dbReference type="ARBA" id="ARBA00001936"/>
    </source>
</evidence>
<dbReference type="EC" id="3.6.1.62" evidence="11"/>
<dbReference type="InterPro" id="IPR007722">
    <property type="entry name" value="DCP2_BoxA"/>
</dbReference>